<dbReference type="InterPro" id="IPR009057">
    <property type="entry name" value="Homeodomain-like_sf"/>
</dbReference>
<dbReference type="Pfam" id="PF12833">
    <property type="entry name" value="HTH_18"/>
    <property type="match status" value="1"/>
</dbReference>
<dbReference type="SUPFAM" id="SSF46689">
    <property type="entry name" value="Homeodomain-like"/>
    <property type="match status" value="1"/>
</dbReference>
<dbReference type="OrthoDB" id="1914575at2"/>
<dbReference type="PANTHER" id="PTHR47893">
    <property type="entry name" value="REGULATORY PROTEIN PCHR"/>
    <property type="match status" value="1"/>
</dbReference>
<dbReference type="SMART" id="SM00342">
    <property type="entry name" value="HTH_ARAC"/>
    <property type="match status" value="1"/>
</dbReference>
<protein>
    <submittedName>
        <fullName evidence="5">AraC-type DNA-binding protein</fullName>
    </submittedName>
</protein>
<dbReference type="EMBL" id="FRFD01000005">
    <property type="protein sequence ID" value="SHO48627.1"/>
    <property type="molecule type" value="Genomic_DNA"/>
</dbReference>
<dbReference type="Proteomes" id="UP000184612">
    <property type="component" value="Unassembled WGS sequence"/>
</dbReference>
<gene>
    <name evidence="5" type="ORF">SAMN02745217_01932</name>
</gene>
<dbReference type="GO" id="GO:0043565">
    <property type="term" value="F:sequence-specific DNA binding"/>
    <property type="evidence" value="ECO:0007669"/>
    <property type="project" value="InterPro"/>
</dbReference>
<dbReference type="PANTHER" id="PTHR47893:SF1">
    <property type="entry name" value="REGULATORY PROTEIN PCHR"/>
    <property type="match status" value="1"/>
</dbReference>
<keyword evidence="1" id="KW-0805">Transcription regulation</keyword>
<dbReference type="RefSeq" id="WP_139243366.1">
    <property type="nucleotide sequence ID" value="NZ_FRFD01000005.1"/>
</dbReference>
<proteinExistence type="predicted"/>
<reference evidence="5 6" key="1">
    <citation type="submission" date="2016-12" db="EMBL/GenBank/DDBJ databases">
        <authorList>
            <person name="Song W.-J."/>
            <person name="Kurnit D.M."/>
        </authorList>
    </citation>
    <scope>NUCLEOTIDE SEQUENCE [LARGE SCALE GENOMIC DNA]</scope>
    <source>
        <strain evidence="5 6">DSM 12503</strain>
    </source>
</reference>
<keyword evidence="6" id="KW-1185">Reference proteome</keyword>
<evidence type="ECO:0000313" key="5">
    <source>
        <dbReference type="EMBL" id="SHO48627.1"/>
    </source>
</evidence>
<dbReference type="AlphaFoldDB" id="A0A1M7Y7M5"/>
<dbReference type="Gene3D" id="1.10.10.60">
    <property type="entry name" value="Homeodomain-like"/>
    <property type="match status" value="1"/>
</dbReference>
<feature type="domain" description="HTH araC/xylS-type" evidence="4">
    <location>
        <begin position="222"/>
        <end position="320"/>
    </location>
</feature>
<dbReference type="InterPro" id="IPR053142">
    <property type="entry name" value="PchR_regulatory_protein"/>
</dbReference>
<accession>A0A1M7Y7M5</accession>
<evidence type="ECO:0000256" key="3">
    <source>
        <dbReference type="ARBA" id="ARBA00023163"/>
    </source>
</evidence>
<dbReference type="InterPro" id="IPR018060">
    <property type="entry name" value="HTH_AraC"/>
</dbReference>
<sequence>MAYTQEYELGWGAWAESFGFPVHRHNHYANYTLPSSWKNGWIMEVHPAPGLFAASAWFTPAKTLNYTMHINRPCLWIFCIDCGDITITQKGKPAYKLLPFNRLFINPCSPLHITIPSGSHACFTSVLIFDDFIETFLTANNISYPIRVEDAKLWKPQHAGHPNIMMVLEQIRWGIRGNRMPAPAYLCKAIELLCLIAHNAEQETHLRSRRQHVTWNDEVKLYRVSDRIDMDPFNPPAIEEMCKLAEMSESKLRISFKSLYGLTIFNYTREALMKRAMQMLADDELNIKNIAALCGYENPAKFTAVFKQVHGITPSEFRKGFEL</sequence>
<dbReference type="InterPro" id="IPR020449">
    <property type="entry name" value="Tscrpt_reg_AraC-type_HTH"/>
</dbReference>
<evidence type="ECO:0000256" key="1">
    <source>
        <dbReference type="ARBA" id="ARBA00023015"/>
    </source>
</evidence>
<dbReference type="PROSITE" id="PS01124">
    <property type="entry name" value="HTH_ARAC_FAMILY_2"/>
    <property type="match status" value="1"/>
</dbReference>
<evidence type="ECO:0000259" key="4">
    <source>
        <dbReference type="PROSITE" id="PS01124"/>
    </source>
</evidence>
<evidence type="ECO:0000256" key="2">
    <source>
        <dbReference type="ARBA" id="ARBA00023125"/>
    </source>
</evidence>
<name>A0A1M7Y7M5_9FIRM</name>
<keyword evidence="3" id="KW-0804">Transcription</keyword>
<organism evidence="5 6">
    <name type="scientific">Anaerocolumna xylanovorans DSM 12503</name>
    <dbReference type="NCBI Taxonomy" id="1121345"/>
    <lineage>
        <taxon>Bacteria</taxon>
        <taxon>Bacillati</taxon>
        <taxon>Bacillota</taxon>
        <taxon>Clostridia</taxon>
        <taxon>Lachnospirales</taxon>
        <taxon>Lachnospiraceae</taxon>
        <taxon>Anaerocolumna</taxon>
    </lineage>
</organism>
<dbReference type="PRINTS" id="PR00032">
    <property type="entry name" value="HTHARAC"/>
</dbReference>
<evidence type="ECO:0000313" key="6">
    <source>
        <dbReference type="Proteomes" id="UP000184612"/>
    </source>
</evidence>
<dbReference type="GO" id="GO:0003700">
    <property type="term" value="F:DNA-binding transcription factor activity"/>
    <property type="evidence" value="ECO:0007669"/>
    <property type="project" value="InterPro"/>
</dbReference>
<dbReference type="STRING" id="1121345.SAMN02745217_01932"/>
<keyword evidence="2 5" id="KW-0238">DNA-binding</keyword>